<reference evidence="1 2" key="1">
    <citation type="journal article" date="2018" name="Sci. Rep.">
        <title>Rhizobium tumorigenes sp. nov., a novel plant tumorigenic bacterium isolated from cane gall tumors on thornless blackberry.</title>
        <authorList>
            <person name="Kuzmanovi N."/>
            <person name="Smalla K."/>
            <person name="Gronow S."/>
            <person name="PuBawska J."/>
        </authorList>
    </citation>
    <scope>NUCLEOTIDE SEQUENCE [LARGE SCALE GENOMIC DNA]</scope>
    <source>
        <strain evidence="1 2">CCBAU 85046</strain>
    </source>
</reference>
<dbReference type="EMBL" id="PCDP01000076">
    <property type="protein sequence ID" value="PZM08060.1"/>
    <property type="molecule type" value="Genomic_DNA"/>
</dbReference>
<comment type="caution">
    <text evidence="1">The sequence shown here is derived from an EMBL/GenBank/DDBJ whole genome shotgun (WGS) entry which is preliminary data.</text>
</comment>
<protein>
    <submittedName>
        <fullName evidence="1">Uncharacterized protein</fullName>
    </submittedName>
</protein>
<evidence type="ECO:0000313" key="1">
    <source>
        <dbReference type="EMBL" id="PZM08060.1"/>
    </source>
</evidence>
<name>A0A2W4E8M8_9HYPH</name>
<dbReference type="Proteomes" id="UP000248925">
    <property type="component" value="Unassembled WGS sequence"/>
</dbReference>
<gene>
    <name evidence="1" type="ORF">CPY51_30415</name>
</gene>
<accession>A0A2W4E8M8</accession>
<sequence length="62" mass="6922">MSVDRSDECQAAIREAFQSFLSQAQEQGWVRAEVLLAVADFSRRELVILVKEDVLGVQKSAP</sequence>
<proteinExistence type="predicted"/>
<evidence type="ECO:0000313" key="2">
    <source>
        <dbReference type="Proteomes" id="UP000248925"/>
    </source>
</evidence>
<organism evidence="1 2">
    <name type="scientific">Rhizobium tubonense</name>
    <dbReference type="NCBI Taxonomy" id="484088"/>
    <lineage>
        <taxon>Bacteria</taxon>
        <taxon>Pseudomonadati</taxon>
        <taxon>Pseudomonadota</taxon>
        <taxon>Alphaproteobacteria</taxon>
        <taxon>Hyphomicrobiales</taxon>
        <taxon>Rhizobiaceae</taxon>
        <taxon>Rhizobium/Agrobacterium group</taxon>
        <taxon>Rhizobium</taxon>
    </lineage>
</organism>
<dbReference type="AlphaFoldDB" id="A0A2W4E8M8"/>
<keyword evidence="2" id="KW-1185">Reference proteome</keyword>